<dbReference type="AlphaFoldDB" id="A0A2S4NBJ1"/>
<dbReference type="Pfam" id="PF01168">
    <property type="entry name" value="Ala_racemase_N"/>
    <property type="match status" value="1"/>
</dbReference>
<dbReference type="InterPro" id="IPR029066">
    <property type="entry name" value="PLP-binding_barrel"/>
</dbReference>
<feature type="active site" description="Proton acceptor; specific for D-alanine" evidence="5">
    <location>
        <position position="484"/>
    </location>
</feature>
<gene>
    <name evidence="9" type="ORF">Q361_101158</name>
</gene>
<feature type="domain" description="Alanine racemase C-terminal" evidence="8">
    <location>
        <begin position="689"/>
        <end position="813"/>
    </location>
</feature>
<dbReference type="Gene3D" id="3.20.20.10">
    <property type="entry name" value="Alanine racemase"/>
    <property type="match status" value="1"/>
</dbReference>
<dbReference type="InterPro" id="IPR035911">
    <property type="entry name" value="MurE/MurF_N"/>
</dbReference>
<dbReference type="SUPFAM" id="SSF53244">
    <property type="entry name" value="MurD-like peptide ligases, peptide-binding domain"/>
    <property type="match status" value="1"/>
</dbReference>
<dbReference type="Gene3D" id="3.40.1390.10">
    <property type="entry name" value="MurE/MurF, N-terminal domain"/>
    <property type="match status" value="1"/>
</dbReference>
<dbReference type="UniPathway" id="UPA00042">
    <property type="reaction ID" value="UER00497"/>
</dbReference>
<dbReference type="InterPro" id="IPR013221">
    <property type="entry name" value="Mur_ligase_cen"/>
</dbReference>
<dbReference type="InterPro" id="IPR005863">
    <property type="entry name" value="UDP-N-AcMur_synth"/>
</dbReference>
<dbReference type="SMART" id="SM01005">
    <property type="entry name" value="Ala_racemase_C"/>
    <property type="match status" value="1"/>
</dbReference>
<keyword evidence="3 5" id="KW-0663">Pyridoxal phosphate</keyword>
<dbReference type="Pfam" id="PF00842">
    <property type="entry name" value="Ala_racemase_C"/>
    <property type="match status" value="1"/>
</dbReference>
<dbReference type="InterPro" id="IPR011079">
    <property type="entry name" value="Ala_racemase_C"/>
</dbReference>
<evidence type="ECO:0000256" key="2">
    <source>
        <dbReference type="ARBA" id="ARBA00001933"/>
    </source>
</evidence>
<dbReference type="InterPro" id="IPR000821">
    <property type="entry name" value="Ala_racemase"/>
</dbReference>
<dbReference type="InterPro" id="IPR000713">
    <property type="entry name" value="Mur_ligase_N"/>
</dbReference>
<keyword evidence="10" id="KW-1185">Reference proteome</keyword>
<dbReference type="GO" id="GO:0071555">
    <property type="term" value="P:cell wall organization"/>
    <property type="evidence" value="ECO:0007669"/>
    <property type="project" value="InterPro"/>
</dbReference>
<evidence type="ECO:0000259" key="8">
    <source>
        <dbReference type="SMART" id="SM01005"/>
    </source>
</evidence>
<dbReference type="InterPro" id="IPR009006">
    <property type="entry name" value="Ala_racemase/Decarboxylase_C"/>
</dbReference>
<dbReference type="CDD" id="cd00430">
    <property type="entry name" value="PLPDE_III_AR"/>
    <property type="match status" value="1"/>
</dbReference>
<dbReference type="GO" id="GO:0005524">
    <property type="term" value="F:ATP binding"/>
    <property type="evidence" value="ECO:0007669"/>
    <property type="project" value="InterPro"/>
</dbReference>
<dbReference type="EC" id="5.1.1.1" evidence="5"/>
<dbReference type="Proteomes" id="UP000237056">
    <property type="component" value="Unassembled WGS sequence"/>
</dbReference>
<evidence type="ECO:0000256" key="3">
    <source>
        <dbReference type="ARBA" id="ARBA00022898"/>
    </source>
</evidence>
<dbReference type="PANTHER" id="PTHR30511:SF0">
    <property type="entry name" value="ALANINE RACEMASE, CATABOLIC-RELATED"/>
    <property type="match status" value="1"/>
</dbReference>
<evidence type="ECO:0000313" key="10">
    <source>
        <dbReference type="Proteomes" id="UP000237056"/>
    </source>
</evidence>
<comment type="function">
    <text evidence="5">Catalyzes the interconversion of L-alanine and D-alanine. May also act on other amino acids.</text>
</comment>
<dbReference type="OrthoDB" id="9801978at2"/>
<dbReference type="SUPFAM" id="SSF51419">
    <property type="entry name" value="PLP-binding barrel"/>
    <property type="match status" value="1"/>
</dbReference>
<dbReference type="InterPro" id="IPR036565">
    <property type="entry name" value="Mur-like_cat_sf"/>
</dbReference>
<evidence type="ECO:0000256" key="7">
    <source>
        <dbReference type="PIRSR" id="PIRSR600821-52"/>
    </source>
</evidence>
<dbReference type="InterPro" id="IPR001608">
    <property type="entry name" value="Ala_racemase_N"/>
</dbReference>
<dbReference type="PRINTS" id="PR00992">
    <property type="entry name" value="ALARACEMASE"/>
</dbReference>
<sequence>MTISIQNIIPVIHATIHGHTNEGVVNHVSIDSRSLLNAEGTLFFALKGSRNNGHHYIPQLLEQGVRFFVVSEMPQDTKNATFFVVSDTLEALQKLAAYYRTLFSFPVIGITGSNGKTIIKEWLNFLLSPDYNIVRSPKSYNSQVGVPLSILGMNEMHNFGIFEAGISTVNEMDKLEEIIRPSIGILSNIGSAHDEGFENTSQKALEKWKLFKHSEVVIFKKDKTFENLLALNTQEKFTWSFEKNDNASVWVTTHESSVGTELTFYHQNSNLSVIIPFTDKASIENTIHCVMVLLYFKYPVDTIQKRVAALYPVEMRLKVKNGVNNTSLIDDSYSSDYQSLKIALDFLEHQKLHTNKTIILSDIYQSGLPVTDLYHRVSQLIIANKINRVFTIGEVISGYKHLFPNAIGFSSTNDFLNQMEHLHFQNETILVKGARDFQFEKIVTALEEKTHETVLEINLNALSNNLNYFKSKLKPQTKMMVMVKAFGYGNGGFEIAKLLEHHKVDYLGVAFADEGIELKTLGIELPIIVMNPESTAFEAMIQNKLEPEIYSIRGLQSFIKILESKEIYHYPIHIKFDTGMHRLGFEQNNMLELLAILKNTSCVKIASILSHLACSDDRNETEFTLHQIQLFENLSTQLITTLQINPIRHILNSSGISNFPEAQYNMVRLGVGLYGISSNEEEQKYLENVGTLKSIISQIRTIEAGESVGYNRRFKASSKTKIATIPIGYADGISRHWGYERGYVTINGKKAPIVGSICMDMLMVNCTNIECKEGQEVVIFGENPSIKYMAKELQTISYEIMTSISKRVKRVFYRE</sequence>
<feature type="active site" description="Proton acceptor; specific for L-alanine" evidence="5">
    <location>
        <position position="710"/>
    </location>
</feature>
<comment type="pathway">
    <text evidence="5">Amino-acid biosynthesis; D-alanine biosynthesis; D-alanine from L-alanine: step 1/1.</text>
</comment>
<dbReference type="FunFam" id="3.20.20.10:FF:000002">
    <property type="entry name" value="Alanine racemase"/>
    <property type="match status" value="1"/>
</dbReference>
<proteinExistence type="inferred from homology"/>
<dbReference type="GO" id="GO:0005829">
    <property type="term" value="C:cytosol"/>
    <property type="evidence" value="ECO:0007669"/>
    <property type="project" value="TreeGrafter"/>
</dbReference>
<feature type="modified residue" description="N6-(pyridoxal phosphate)lysine" evidence="5 6">
    <location>
        <position position="484"/>
    </location>
</feature>
<dbReference type="GO" id="GO:0030170">
    <property type="term" value="F:pyridoxal phosphate binding"/>
    <property type="evidence" value="ECO:0007669"/>
    <property type="project" value="UniProtKB-UniRule"/>
</dbReference>
<dbReference type="GO" id="GO:0047480">
    <property type="term" value="F:UDP-N-acetylmuramoyl-tripeptide-D-alanyl-D-alanine ligase activity"/>
    <property type="evidence" value="ECO:0007669"/>
    <property type="project" value="InterPro"/>
</dbReference>
<dbReference type="GO" id="GO:0008784">
    <property type="term" value="F:alanine racemase activity"/>
    <property type="evidence" value="ECO:0007669"/>
    <property type="project" value="UniProtKB-UniRule"/>
</dbReference>
<protein>
    <recommendedName>
        <fullName evidence="5">Alanine racemase</fullName>
        <ecNumber evidence="5">5.1.1.1</ecNumber>
    </recommendedName>
</protein>
<dbReference type="Pfam" id="PF08245">
    <property type="entry name" value="Mur_ligase_M"/>
    <property type="match status" value="1"/>
</dbReference>
<evidence type="ECO:0000256" key="6">
    <source>
        <dbReference type="PIRSR" id="PIRSR600821-50"/>
    </source>
</evidence>
<evidence type="ECO:0000256" key="4">
    <source>
        <dbReference type="ARBA" id="ARBA00023235"/>
    </source>
</evidence>
<accession>A0A2S4NBJ1</accession>
<dbReference type="SUPFAM" id="SSF50621">
    <property type="entry name" value="Alanine racemase C-terminal domain-like"/>
    <property type="match status" value="1"/>
</dbReference>
<dbReference type="EMBL" id="PQNY01000001">
    <property type="protein sequence ID" value="POS03057.1"/>
    <property type="molecule type" value="Genomic_DNA"/>
</dbReference>
<dbReference type="HAMAP" id="MF_01201">
    <property type="entry name" value="Ala_racemase"/>
    <property type="match status" value="1"/>
</dbReference>
<dbReference type="InterPro" id="IPR036615">
    <property type="entry name" value="Mur_ligase_C_dom_sf"/>
</dbReference>
<dbReference type="Gene3D" id="3.90.190.20">
    <property type="entry name" value="Mur ligase, C-terminal domain"/>
    <property type="match status" value="1"/>
</dbReference>
<evidence type="ECO:0000256" key="1">
    <source>
        <dbReference type="ARBA" id="ARBA00000316"/>
    </source>
</evidence>
<name>A0A2S4NBJ1_9FLAO</name>
<comment type="caution">
    <text evidence="9">The sequence shown here is derived from an EMBL/GenBank/DDBJ whole genome shotgun (WGS) entry which is preliminary data.</text>
</comment>
<comment type="cofactor">
    <cofactor evidence="2 5 6">
        <name>pyridoxal 5'-phosphate</name>
        <dbReference type="ChEBI" id="CHEBI:597326"/>
    </cofactor>
</comment>
<dbReference type="Pfam" id="PF01225">
    <property type="entry name" value="Mur_ligase"/>
    <property type="match status" value="1"/>
</dbReference>
<reference evidence="9 10" key="1">
    <citation type="submission" date="2018-01" db="EMBL/GenBank/DDBJ databases">
        <title>Genomic Encyclopedia of Type Strains, Phase I: the one thousand microbial genomes (KMG-I) project.</title>
        <authorList>
            <person name="Goeker M."/>
        </authorList>
    </citation>
    <scope>NUCLEOTIDE SEQUENCE [LARGE SCALE GENOMIC DNA]</scope>
    <source>
        <strain evidence="9 10">DSM 17960</strain>
    </source>
</reference>
<evidence type="ECO:0000256" key="5">
    <source>
        <dbReference type="HAMAP-Rule" id="MF_01201"/>
    </source>
</evidence>
<evidence type="ECO:0000313" key="9">
    <source>
        <dbReference type="EMBL" id="POS03057.1"/>
    </source>
</evidence>
<dbReference type="RefSeq" id="WP_103724801.1">
    <property type="nucleotide sequence ID" value="NZ_PQNY01000001.1"/>
</dbReference>
<dbReference type="Gene3D" id="2.40.37.10">
    <property type="entry name" value="Lyase, Ornithine Decarboxylase, Chain A, domain 1"/>
    <property type="match status" value="1"/>
</dbReference>
<dbReference type="SUPFAM" id="SSF63418">
    <property type="entry name" value="MurE/MurF N-terminal domain"/>
    <property type="match status" value="1"/>
</dbReference>
<dbReference type="NCBIfam" id="NF008897">
    <property type="entry name" value="PRK11930.1"/>
    <property type="match status" value="1"/>
</dbReference>
<dbReference type="PANTHER" id="PTHR30511">
    <property type="entry name" value="ALANINE RACEMASE"/>
    <property type="match status" value="1"/>
</dbReference>
<dbReference type="NCBIfam" id="TIGR01143">
    <property type="entry name" value="murF"/>
    <property type="match status" value="1"/>
</dbReference>
<dbReference type="GO" id="GO:0030632">
    <property type="term" value="P:D-alanine biosynthetic process"/>
    <property type="evidence" value="ECO:0007669"/>
    <property type="project" value="UniProtKB-UniRule"/>
</dbReference>
<dbReference type="NCBIfam" id="TIGR00492">
    <property type="entry name" value="alr"/>
    <property type="match status" value="1"/>
</dbReference>
<keyword evidence="4 5" id="KW-0413">Isomerase</keyword>
<feature type="binding site" evidence="5 7">
    <location>
        <position position="582"/>
    </location>
    <ligand>
        <name>substrate</name>
    </ligand>
</feature>
<dbReference type="SUPFAM" id="SSF53623">
    <property type="entry name" value="MurD-like peptide ligases, catalytic domain"/>
    <property type="match status" value="1"/>
</dbReference>
<comment type="similarity">
    <text evidence="5">Belongs to the alanine racemase family.</text>
</comment>
<feature type="binding site" evidence="5 7">
    <location>
        <position position="759"/>
    </location>
    <ligand>
        <name>substrate</name>
    </ligand>
</feature>
<comment type="catalytic activity">
    <reaction evidence="1 5">
        <text>L-alanine = D-alanine</text>
        <dbReference type="Rhea" id="RHEA:20249"/>
        <dbReference type="ChEBI" id="CHEBI:57416"/>
        <dbReference type="ChEBI" id="CHEBI:57972"/>
        <dbReference type="EC" id="5.1.1.1"/>
    </reaction>
</comment>
<dbReference type="Gene3D" id="3.40.1190.10">
    <property type="entry name" value="Mur-like, catalytic domain"/>
    <property type="match status" value="1"/>
</dbReference>
<organism evidence="9 10">
    <name type="scientific">Flavobacterium croceum DSM 17960</name>
    <dbReference type="NCBI Taxonomy" id="1121886"/>
    <lineage>
        <taxon>Bacteria</taxon>
        <taxon>Pseudomonadati</taxon>
        <taxon>Bacteroidota</taxon>
        <taxon>Flavobacteriia</taxon>
        <taxon>Flavobacteriales</taxon>
        <taxon>Flavobacteriaceae</taxon>
        <taxon>Flavobacterium</taxon>
    </lineage>
</organism>
<keyword evidence="9" id="KW-0436">Ligase</keyword>